<dbReference type="Proteomes" id="UP001287286">
    <property type="component" value="Unassembled WGS sequence"/>
</dbReference>
<reference evidence="2 3" key="1">
    <citation type="journal article" date="2024" name="Microbiol. Resour. Announc.">
        <title>Genome annotations for the ascomycete fungi Trichoderma harzianum, Trichoderma aggressivum, and Purpureocillium lilacinum.</title>
        <authorList>
            <person name="Beijen E.P.W."/>
            <person name="Ohm R.A."/>
        </authorList>
    </citation>
    <scope>NUCLEOTIDE SEQUENCE [LARGE SCALE GENOMIC DNA]</scope>
    <source>
        <strain evidence="2 3">CBS 150709</strain>
    </source>
</reference>
<protein>
    <recommendedName>
        <fullName evidence="4">Ubiquinol-cytochrome-c reductase cytochrome c1</fullName>
    </recommendedName>
</protein>
<feature type="region of interest" description="Disordered" evidence="1">
    <location>
        <begin position="372"/>
        <end position="397"/>
    </location>
</feature>
<evidence type="ECO:0008006" key="4">
    <source>
        <dbReference type="Google" id="ProtNLM"/>
    </source>
</evidence>
<feature type="compositionally biased region" description="Acidic residues" evidence="1">
    <location>
        <begin position="383"/>
        <end position="397"/>
    </location>
</feature>
<accession>A0ABR0BJV9</accession>
<evidence type="ECO:0000313" key="2">
    <source>
        <dbReference type="EMBL" id="KAK4081908.1"/>
    </source>
</evidence>
<gene>
    <name evidence="2" type="ORF">Purlil1_11500</name>
</gene>
<evidence type="ECO:0000313" key="3">
    <source>
        <dbReference type="Proteomes" id="UP001287286"/>
    </source>
</evidence>
<organism evidence="2 3">
    <name type="scientific">Purpureocillium lilacinum</name>
    <name type="common">Paecilomyces lilacinus</name>
    <dbReference type="NCBI Taxonomy" id="33203"/>
    <lineage>
        <taxon>Eukaryota</taxon>
        <taxon>Fungi</taxon>
        <taxon>Dikarya</taxon>
        <taxon>Ascomycota</taxon>
        <taxon>Pezizomycotina</taxon>
        <taxon>Sordariomycetes</taxon>
        <taxon>Hypocreomycetidae</taxon>
        <taxon>Hypocreales</taxon>
        <taxon>Ophiocordycipitaceae</taxon>
        <taxon>Purpureocillium</taxon>
    </lineage>
</organism>
<comment type="caution">
    <text evidence="2">The sequence shown here is derived from an EMBL/GenBank/DDBJ whole genome shotgun (WGS) entry which is preliminary data.</text>
</comment>
<dbReference type="EMBL" id="JAWRVI010000070">
    <property type="protein sequence ID" value="KAK4081908.1"/>
    <property type="molecule type" value="Genomic_DNA"/>
</dbReference>
<name>A0ABR0BJV9_PURLI</name>
<sequence length="397" mass="44529">MTNTEIVNQDGQHEVYLALRNMFQGQHAHLRQRKRIRSLIQVQPQEHTVHQILQRHGLNTVVSVAHALLGSGVFESEAKARSHFPSIFEPAVQEIAIAKQPTATVVPDHTSSLPGAPCDPGDTALSDGRSDCGLTTRKILYEGTGTMMLIAVLEHKASDASTQTQDNHILDPPTFVCSLGPQHELMTQIQKAMEYMCFAFVERQKPKMLRARKWSCPQAVKLSLWAKEFATRPELFAGNRPSSELLQSVESIWYTAVDREPLTIQQLQQLVTDATTLSTLLAVSEYEKLFATLSTQLRFIAHDAKCRQRRRAKLESEEADITKRRLELEREEREIIMRLKELDVSQSTAADNMVSKIVDQLTSEFSGIAAARLETERSSGTEETGEDTDSDADLDFC</sequence>
<keyword evidence="3" id="KW-1185">Reference proteome</keyword>
<proteinExistence type="predicted"/>
<evidence type="ECO:0000256" key="1">
    <source>
        <dbReference type="SAM" id="MobiDB-lite"/>
    </source>
</evidence>